<gene>
    <name evidence="2" type="ORF">CYLTODRAFT_453719</name>
</gene>
<feature type="region of interest" description="Disordered" evidence="1">
    <location>
        <begin position="1"/>
        <end position="51"/>
    </location>
</feature>
<dbReference type="Proteomes" id="UP000054007">
    <property type="component" value="Unassembled WGS sequence"/>
</dbReference>
<sequence length="146" mass="15414">MNTSQATRGQVPSSTGQPKSQNTASLASSNVLPRKKSSIFDRGADASRAPLNVQVSRTVEYEKDVRLSSMKTVGTVTSGQQPASTNSNSSSKSSGGLQTPSDPRLQKKPSRAQLLKKKSSQMLRAAAVALGQVPPLPKDAHTIARK</sequence>
<feature type="compositionally biased region" description="Basic residues" evidence="1">
    <location>
        <begin position="106"/>
        <end position="119"/>
    </location>
</feature>
<reference evidence="2 3" key="1">
    <citation type="journal article" date="2015" name="Fungal Genet. Biol.">
        <title>Evolution of novel wood decay mechanisms in Agaricales revealed by the genome sequences of Fistulina hepatica and Cylindrobasidium torrendii.</title>
        <authorList>
            <person name="Floudas D."/>
            <person name="Held B.W."/>
            <person name="Riley R."/>
            <person name="Nagy L.G."/>
            <person name="Koehler G."/>
            <person name="Ransdell A.S."/>
            <person name="Younus H."/>
            <person name="Chow J."/>
            <person name="Chiniquy J."/>
            <person name="Lipzen A."/>
            <person name="Tritt A."/>
            <person name="Sun H."/>
            <person name="Haridas S."/>
            <person name="LaButti K."/>
            <person name="Ohm R.A."/>
            <person name="Kues U."/>
            <person name="Blanchette R.A."/>
            <person name="Grigoriev I.V."/>
            <person name="Minto R.E."/>
            <person name="Hibbett D.S."/>
        </authorList>
    </citation>
    <scope>NUCLEOTIDE SEQUENCE [LARGE SCALE GENOMIC DNA]</scope>
    <source>
        <strain evidence="2 3">FP15055 ss-10</strain>
    </source>
</reference>
<organism evidence="2 3">
    <name type="scientific">Cylindrobasidium torrendii FP15055 ss-10</name>
    <dbReference type="NCBI Taxonomy" id="1314674"/>
    <lineage>
        <taxon>Eukaryota</taxon>
        <taxon>Fungi</taxon>
        <taxon>Dikarya</taxon>
        <taxon>Basidiomycota</taxon>
        <taxon>Agaricomycotina</taxon>
        <taxon>Agaricomycetes</taxon>
        <taxon>Agaricomycetidae</taxon>
        <taxon>Agaricales</taxon>
        <taxon>Marasmiineae</taxon>
        <taxon>Physalacriaceae</taxon>
        <taxon>Cylindrobasidium</taxon>
    </lineage>
</organism>
<evidence type="ECO:0000313" key="2">
    <source>
        <dbReference type="EMBL" id="KIY68282.1"/>
    </source>
</evidence>
<proteinExistence type="predicted"/>
<evidence type="ECO:0000313" key="3">
    <source>
        <dbReference type="Proteomes" id="UP000054007"/>
    </source>
</evidence>
<keyword evidence="3" id="KW-1185">Reference proteome</keyword>
<feature type="compositionally biased region" description="Polar residues" evidence="1">
    <location>
        <begin position="69"/>
        <end position="83"/>
    </location>
</feature>
<dbReference type="EMBL" id="KN880506">
    <property type="protein sequence ID" value="KIY68282.1"/>
    <property type="molecule type" value="Genomic_DNA"/>
</dbReference>
<feature type="region of interest" description="Disordered" evidence="1">
    <location>
        <begin position="66"/>
        <end position="120"/>
    </location>
</feature>
<name>A0A0D7BCN7_9AGAR</name>
<accession>A0A0D7BCN7</accession>
<evidence type="ECO:0000256" key="1">
    <source>
        <dbReference type="SAM" id="MobiDB-lite"/>
    </source>
</evidence>
<dbReference type="AlphaFoldDB" id="A0A0D7BCN7"/>
<feature type="compositionally biased region" description="Polar residues" evidence="1">
    <location>
        <begin position="1"/>
        <end position="31"/>
    </location>
</feature>
<protein>
    <submittedName>
        <fullName evidence="2">Uncharacterized protein</fullName>
    </submittedName>
</protein>
<feature type="compositionally biased region" description="Low complexity" evidence="1">
    <location>
        <begin position="84"/>
        <end position="94"/>
    </location>
</feature>